<evidence type="ECO:0000313" key="2">
    <source>
        <dbReference type="EMBL" id="PUZ36752.1"/>
    </source>
</evidence>
<dbReference type="EMBL" id="CM009757">
    <property type="protein sequence ID" value="PUZ36752.1"/>
    <property type="molecule type" value="Genomic_DNA"/>
</dbReference>
<name>A0A2T7C083_9POAL</name>
<feature type="compositionally biased region" description="Basic and acidic residues" evidence="1">
    <location>
        <begin position="49"/>
        <end position="61"/>
    </location>
</feature>
<dbReference type="Proteomes" id="UP000244336">
    <property type="component" value="Chromosome 9"/>
</dbReference>
<dbReference type="AlphaFoldDB" id="A0A2T7C083"/>
<feature type="region of interest" description="Disordered" evidence="1">
    <location>
        <begin position="23"/>
        <end position="61"/>
    </location>
</feature>
<organism evidence="2 3">
    <name type="scientific">Panicum hallii var. hallii</name>
    <dbReference type="NCBI Taxonomy" id="1504633"/>
    <lineage>
        <taxon>Eukaryota</taxon>
        <taxon>Viridiplantae</taxon>
        <taxon>Streptophyta</taxon>
        <taxon>Embryophyta</taxon>
        <taxon>Tracheophyta</taxon>
        <taxon>Spermatophyta</taxon>
        <taxon>Magnoliopsida</taxon>
        <taxon>Liliopsida</taxon>
        <taxon>Poales</taxon>
        <taxon>Poaceae</taxon>
        <taxon>PACMAD clade</taxon>
        <taxon>Panicoideae</taxon>
        <taxon>Panicodae</taxon>
        <taxon>Paniceae</taxon>
        <taxon>Panicinae</taxon>
        <taxon>Panicum</taxon>
        <taxon>Panicum sect. Panicum</taxon>
    </lineage>
</organism>
<gene>
    <name evidence="2" type="ORF">GQ55_9G062100</name>
</gene>
<keyword evidence="3" id="KW-1185">Reference proteome</keyword>
<evidence type="ECO:0000256" key="1">
    <source>
        <dbReference type="SAM" id="MobiDB-lite"/>
    </source>
</evidence>
<proteinExistence type="predicted"/>
<accession>A0A2T7C083</accession>
<evidence type="ECO:0000313" key="3">
    <source>
        <dbReference type="Proteomes" id="UP000244336"/>
    </source>
</evidence>
<dbReference type="Gramene" id="PUZ36752">
    <property type="protein sequence ID" value="PUZ36752"/>
    <property type="gene ID" value="GQ55_9G062100"/>
</dbReference>
<reference evidence="2 3" key="1">
    <citation type="submission" date="2018-04" db="EMBL/GenBank/DDBJ databases">
        <title>WGS assembly of Panicum hallii var. hallii HAL2.</title>
        <authorList>
            <person name="Lovell J."/>
            <person name="Jenkins J."/>
            <person name="Lowry D."/>
            <person name="Mamidi S."/>
            <person name="Sreedasyam A."/>
            <person name="Weng X."/>
            <person name="Barry K."/>
            <person name="Bonette J."/>
            <person name="Campitelli B."/>
            <person name="Daum C."/>
            <person name="Gordon S."/>
            <person name="Gould B."/>
            <person name="Lipzen A."/>
            <person name="MacQueen A."/>
            <person name="Palacio-Mejia J."/>
            <person name="Plott C."/>
            <person name="Shakirov E."/>
            <person name="Shu S."/>
            <person name="Yoshinaga Y."/>
            <person name="Zane M."/>
            <person name="Rokhsar D."/>
            <person name="Grimwood J."/>
            <person name="Schmutz J."/>
            <person name="Juenger T."/>
        </authorList>
    </citation>
    <scope>NUCLEOTIDE SEQUENCE [LARGE SCALE GENOMIC DNA]</scope>
    <source>
        <strain evidence="3">cv. HAL2</strain>
    </source>
</reference>
<feature type="compositionally biased region" description="Polar residues" evidence="1">
    <location>
        <begin position="33"/>
        <end position="48"/>
    </location>
</feature>
<protein>
    <submittedName>
        <fullName evidence="2">Uncharacterized protein</fullName>
    </submittedName>
</protein>
<sequence length="61" mass="7083">MEQIRNSSARRYIKIKDLSTYRRPGAYGWRPTRSPTAMRSSPPQSCRETSSRTEPSRAPRL</sequence>